<keyword evidence="5 9" id="KW-0812">Transmembrane</keyword>
<dbReference type="SUPFAM" id="SSF103473">
    <property type="entry name" value="MFS general substrate transporter"/>
    <property type="match status" value="1"/>
</dbReference>
<proteinExistence type="inferred from homology"/>
<evidence type="ECO:0000256" key="2">
    <source>
        <dbReference type="ARBA" id="ARBA00008240"/>
    </source>
</evidence>
<feature type="transmembrane region" description="Helical" evidence="9">
    <location>
        <begin position="256"/>
        <end position="278"/>
    </location>
</feature>
<feature type="transmembrane region" description="Helical" evidence="9">
    <location>
        <begin position="202"/>
        <end position="221"/>
    </location>
</feature>
<feature type="transmembrane region" description="Helical" evidence="9">
    <location>
        <begin position="352"/>
        <end position="373"/>
    </location>
</feature>
<evidence type="ECO:0000256" key="4">
    <source>
        <dbReference type="ARBA" id="ARBA00022475"/>
    </source>
</evidence>
<keyword evidence="3" id="KW-0813">Transport</keyword>
<evidence type="ECO:0000256" key="9">
    <source>
        <dbReference type="SAM" id="Phobius"/>
    </source>
</evidence>
<feature type="transmembrane region" description="Helical" evidence="9">
    <location>
        <begin position="411"/>
        <end position="432"/>
    </location>
</feature>
<feature type="transmembrane region" description="Helical" evidence="9">
    <location>
        <begin position="167"/>
        <end position="190"/>
    </location>
</feature>
<dbReference type="EMBL" id="JAQOSP010000063">
    <property type="protein sequence ID" value="MDJ1169612.1"/>
    <property type="molecule type" value="Genomic_DNA"/>
</dbReference>
<feature type="transmembrane region" description="Helical" evidence="9">
    <location>
        <begin position="73"/>
        <end position="94"/>
    </location>
</feature>
<evidence type="ECO:0000313" key="12">
    <source>
        <dbReference type="Proteomes" id="UP001235303"/>
    </source>
</evidence>
<feature type="domain" description="Major facilitator superfamily (MFS) profile" evidence="10">
    <location>
        <begin position="30"/>
        <end position="437"/>
    </location>
</feature>
<sequence>MRVTPLSPIEAAQDRQAHPTISSVNNTKTVILAGVVGNAIEWYDFALYGYLAPIISLLFFPHSNELVSLLETYGVFAAGFIMRPIGAGVFGYIGDRVSRRTELFISVILMAIPTFCLGLLPTYNQIGIAAPIILILLRLVQGLSVGGEFTGSITYLAETAPQTRRGFTTSFVSVGATTGFLLGLGIVTLLTHLLSDTTLYTWGWRLPFLFGGILGLMGLYIRTNLPDSQIFEEHQEERQVPLLNALRKSLLPMLQAMCYAGGYNSVYYIIIIYLPTYLDRFTDMPRSSVLAVNVVALSIMIALIPLLGWVSDSALRRKSLLLLAILGMGLLSVPGFWLLLQPNHYEVGLAQMLLAIAISPLLATSPAMMVELFPTETRLSAYSISYNLGASIMGGTSLLVCTWLINISGNIYAPALYLMISAAIAAIALAFMSDRSREPLL</sequence>
<feature type="transmembrane region" description="Helical" evidence="9">
    <location>
        <begin position="101"/>
        <end position="120"/>
    </location>
</feature>
<evidence type="ECO:0000256" key="8">
    <source>
        <dbReference type="ARBA" id="ARBA00023136"/>
    </source>
</evidence>
<dbReference type="Proteomes" id="UP001235303">
    <property type="component" value="Unassembled WGS sequence"/>
</dbReference>
<evidence type="ECO:0000256" key="5">
    <source>
        <dbReference type="ARBA" id="ARBA00022692"/>
    </source>
</evidence>
<evidence type="ECO:0000256" key="1">
    <source>
        <dbReference type="ARBA" id="ARBA00004651"/>
    </source>
</evidence>
<keyword evidence="6" id="KW-0769">Symport</keyword>
<dbReference type="PROSITE" id="PS50850">
    <property type="entry name" value="MFS"/>
    <property type="match status" value="1"/>
</dbReference>
<keyword evidence="12" id="KW-1185">Reference proteome</keyword>
<keyword evidence="4" id="KW-1003">Cell membrane</keyword>
<dbReference type="PROSITE" id="PS00217">
    <property type="entry name" value="SUGAR_TRANSPORT_2"/>
    <property type="match status" value="1"/>
</dbReference>
<name>A0ABT7ASQ3_9CYAN</name>
<organism evidence="11 12">
    <name type="scientific">Roseofilum acuticapitatum BLCC-M154</name>
    <dbReference type="NCBI Taxonomy" id="3022444"/>
    <lineage>
        <taxon>Bacteria</taxon>
        <taxon>Bacillati</taxon>
        <taxon>Cyanobacteriota</taxon>
        <taxon>Cyanophyceae</taxon>
        <taxon>Desertifilales</taxon>
        <taxon>Desertifilaceae</taxon>
        <taxon>Roseofilum</taxon>
        <taxon>Roseofilum acuticapitatum</taxon>
    </lineage>
</organism>
<feature type="transmembrane region" description="Helical" evidence="9">
    <location>
        <begin position="320"/>
        <end position="340"/>
    </location>
</feature>
<accession>A0ABT7ASQ3</accession>
<dbReference type="InterPro" id="IPR005829">
    <property type="entry name" value="Sugar_transporter_CS"/>
</dbReference>
<evidence type="ECO:0000256" key="7">
    <source>
        <dbReference type="ARBA" id="ARBA00022989"/>
    </source>
</evidence>
<dbReference type="RefSeq" id="WP_283753370.1">
    <property type="nucleotide sequence ID" value="NZ_JAQOSP010000063.1"/>
</dbReference>
<dbReference type="Pfam" id="PF07690">
    <property type="entry name" value="MFS_1"/>
    <property type="match status" value="1"/>
</dbReference>
<evidence type="ECO:0000313" key="11">
    <source>
        <dbReference type="EMBL" id="MDJ1169612.1"/>
    </source>
</evidence>
<evidence type="ECO:0000256" key="3">
    <source>
        <dbReference type="ARBA" id="ARBA00022448"/>
    </source>
</evidence>
<dbReference type="InterPro" id="IPR051084">
    <property type="entry name" value="H+-coupled_symporters"/>
</dbReference>
<dbReference type="InterPro" id="IPR036259">
    <property type="entry name" value="MFS_trans_sf"/>
</dbReference>
<evidence type="ECO:0000256" key="6">
    <source>
        <dbReference type="ARBA" id="ARBA00022847"/>
    </source>
</evidence>
<comment type="caution">
    <text evidence="11">The sequence shown here is derived from an EMBL/GenBank/DDBJ whole genome shotgun (WGS) entry which is preliminary data.</text>
</comment>
<reference evidence="11 12" key="1">
    <citation type="submission" date="2023-01" db="EMBL/GenBank/DDBJ databases">
        <title>Novel diversity within Roseofilum (Cyanobacteria; Desertifilaceae) from marine benthic mats with descriptions of four novel species.</title>
        <authorList>
            <person name="Wang Y."/>
            <person name="Berthold D.E."/>
            <person name="Hu J."/>
            <person name="Lefler F.W."/>
            <person name="Laughinghouse H.D. IV."/>
        </authorList>
    </citation>
    <scope>NUCLEOTIDE SEQUENCE [LARGE SCALE GENOMIC DNA]</scope>
    <source>
        <strain evidence="11 12">BLCC-M154</strain>
    </source>
</reference>
<gene>
    <name evidence="11" type="ORF">PMG71_09260</name>
</gene>
<dbReference type="InterPro" id="IPR011701">
    <property type="entry name" value="MFS"/>
</dbReference>
<dbReference type="PANTHER" id="PTHR43528:SF1">
    <property type="entry name" value="ALPHA-KETOGLUTARATE PERMEASE"/>
    <property type="match status" value="1"/>
</dbReference>
<dbReference type="Gene3D" id="1.20.1250.20">
    <property type="entry name" value="MFS general substrate transporter like domains"/>
    <property type="match status" value="2"/>
</dbReference>
<protein>
    <submittedName>
        <fullName evidence="11">MFS transporter</fullName>
    </submittedName>
</protein>
<keyword evidence="8 9" id="KW-0472">Membrane</keyword>
<comment type="similarity">
    <text evidence="2">Belongs to the major facilitator superfamily. Metabolite:H+ Symporter (MHS) family (TC 2.A.1.6) family.</text>
</comment>
<dbReference type="InterPro" id="IPR020846">
    <property type="entry name" value="MFS_dom"/>
</dbReference>
<feature type="transmembrane region" description="Helical" evidence="9">
    <location>
        <begin position="385"/>
        <end position="405"/>
    </location>
</feature>
<comment type="subcellular location">
    <subcellularLocation>
        <location evidence="1">Cell membrane</location>
        <topology evidence="1">Multi-pass membrane protein</topology>
    </subcellularLocation>
</comment>
<feature type="transmembrane region" description="Helical" evidence="9">
    <location>
        <begin position="126"/>
        <end position="146"/>
    </location>
</feature>
<keyword evidence="7 9" id="KW-1133">Transmembrane helix</keyword>
<dbReference type="PANTHER" id="PTHR43528">
    <property type="entry name" value="ALPHA-KETOGLUTARATE PERMEASE"/>
    <property type="match status" value="1"/>
</dbReference>
<evidence type="ECO:0000259" key="10">
    <source>
        <dbReference type="PROSITE" id="PS50850"/>
    </source>
</evidence>
<feature type="transmembrane region" description="Helical" evidence="9">
    <location>
        <begin position="290"/>
        <end position="308"/>
    </location>
</feature>